<sequence length="66" mass="7632">MWRAFRQKRGSLFIGRRIEQAIGNLMATYLSSKGAKDVKAQSFMPHEDQPQEMSLEEYMMQAYGGE</sequence>
<protein>
    <submittedName>
        <fullName evidence="1">Uncharacterized protein</fullName>
    </submittedName>
</protein>
<evidence type="ECO:0000313" key="1">
    <source>
        <dbReference type="EMBL" id="PZQ93613.1"/>
    </source>
</evidence>
<proteinExistence type="predicted"/>
<dbReference type="Proteomes" id="UP000249282">
    <property type="component" value="Unassembled WGS sequence"/>
</dbReference>
<comment type="caution">
    <text evidence="1">The sequence shown here is derived from an EMBL/GenBank/DDBJ whole genome shotgun (WGS) entry which is preliminary data.</text>
</comment>
<reference evidence="1 2" key="1">
    <citation type="submission" date="2017-11" db="EMBL/GenBank/DDBJ databases">
        <title>Infants hospitalized years apart are colonized by the same room-sourced microbial strains.</title>
        <authorList>
            <person name="Brooks B."/>
            <person name="Olm M.R."/>
            <person name="Firek B.A."/>
            <person name="Baker R."/>
            <person name="Thomas B.C."/>
            <person name="Morowitz M.J."/>
            <person name="Banfield J.F."/>
        </authorList>
    </citation>
    <scope>NUCLEOTIDE SEQUENCE [LARGE SCALE GENOMIC DNA]</scope>
    <source>
        <strain evidence="1">S2_003_000_R3_20</strain>
    </source>
</reference>
<name>A0A2W5TRJ7_ACIJO</name>
<accession>A0A2W5TRJ7</accession>
<gene>
    <name evidence="1" type="ORF">DI542_01270</name>
</gene>
<evidence type="ECO:0000313" key="2">
    <source>
        <dbReference type="Proteomes" id="UP000249282"/>
    </source>
</evidence>
<dbReference type="EMBL" id="QFQJ01000003">
    <property type="protein sequence ID" value="PZQ93613.1"/>
    <property type="molecule type" value="Genomic_DNA"/>
</dbReference>
<organism evidence="1 2">
    <name type="scientific">Acinetobacter johnsonii</name>
    <dbReference type="NCBI Taxonomy" id="40214"/>
    <lineage>
        <taxon>Bacteria</taxon>
        <taxon>Pseudomonadati</taxon>
        <taxon>Pseudomonadota</taxon>
        <taxon>Gammaproteobacteria</taxon>
        <taxon>Moraxellales</taxon>
        <taxon>Moraxellaceae</taxon>
        <taxon>Acinetobacter</taxon>
    </lineage>
</organism>
<dbReference type="AlphaFoldDB" id="A0A2W5TRJ7"/>